<dbReference type="EMBL" id="BAET01000008">
    <property type="protein sequence ID" value="GAB55141.1"/>
    <property type="molecule type" value="Genomic_DNA"/>
</dbReference>
<dbReference type="InterPro" id="IPR036249">
    <property type="entry name" value="Thioredoxin-like_sf"/>
</dbReference>
<dbReference type="EC" id="1.20.4.1" evidence="4"/>
<dbReference type="InterPro" id="IPR006660">
    <property type="entry name" value="Arsenate_reductase-like"/>
</dbReference>
<sequence length="118" mass="13630">MSTAVFYHNPKCSKSRQILAFVREQVEEVKVIEYIKNPRSKLELEDIYKKLDILSTHQMIRDQEDEFSKAGLSETSKDDDVLAAIAKYPRLLERPIVVYKNRAAIGRNLDHVVALLLN</sequence>
<dbReference type="PROSITE" id="PS51353">
    <property type="entry name" value="ARSC"/>
    <property type="match status" value="1"/>
</dbReference>
<comment type="caution">
    <text evidence="5">The sequence shown here is derived from an EMBL/GenBank/DDBJ whole genome shotgun (WGS) entry which is preliminary data.</text>
</comment>
<gene>
    <name evidence="5" type="primary">arsC</name>
    <name evidence="5" type="ORF">GPUN_1010</name>
</gene>
<reference evidence="5 6" key="2">
    <citation type="journal article" date="2017" name="Antonie Van Leeuwenhoek">
        <title>Rhizobium rhizosphaerae sp. nov., a novel species isolated from rice rhizosphere.</title>
        <authorList>
            <person name="Zhao J.J."/>
            <person name="Zhang J."/>
            <person name="Zhang R.J."/>
            <person name="Zhang C.W."/>
            <person name="Yin H.Q."/>
            <person name="Zhang X.X."/>
        </authorList>
    </citation>
    <scope>NUCLEOTIDE SEQUENCE [LARGE SCALE GENOMIC DNA]</scope>
    <source>
        <strain evidence="5 6">ACAM 611</strain>
    </source>
</reference>
<proteinExistence type="inferred from homology"/>
<dbReference type="STRING" id="56804.BAE46_01620"/>
<reference evidence="5 6" key="1">
    <citation type="journal article" date="2012" name="J. Bacteriol.">
        <title>Genome sequence of proteorhodopsin-containing sea ice bacterium Glaciecola punicea ACAM 611T.</title>
        <authorList>
            <person name="Qin Q.-L."/>
            <person name="Xie B.-B."/>
            <person name="Shu Y.-L."/>
            <person name="Rong J.-C."/>
            <person name="Zhao D.-L."/>
            <person name="Zhang X.-Y."/>
            <person name="Chen X.-L."/>
            <person name="Zhou B.-C."/>
            <person name="Zhanga Y.-Z."/>
        </authorList>
    </citation>
    <scope>NUCLEOTIDE SEQUENCE [LARGE SCALE GENOMIC DNA]</scope>
    <source>
        <strain evidence="5 6">ACAM 611</strain>
    </source>
</reference>
<dbReference type="OrthoDB" id="9790554at2"/>
<dbReference type="AlphaFoldDB" id="H5TA14"/>
<dbReference type="GO" id="GO:0008794">
    <property type="term" value="F:arsenate reductase (glutaredoxin) activity"/>
    <property type="evidence" value="ECO:0007669"/>
    <property type="project" value="UniProtKB-UniRule"/>
</dbReference>
<dbReference type="Pfam" id="PF03960">
    <property type="entry name" value="ArsC"/>
    <property type="match status" value="1"/>
</dbReference>
<evidence type="ECO:0000256" key="2">
    <source>
        <dbReference type="ARBA" id="ARBA00023002"/>
    </source>
</evidence>
<protein>
    <recommendedName>
        <fullName evidence="4">Arsenate reductase</fullName>
        <ecNumber evidence="4">1.20.4.1</ecNumber>
    </recommendedName>
</protein>
<evidence type="ECO:0000256" key="4">
    <source>
        <dbReference type="RuleBase" id="RU362029"/>
    </source>
</evidence>
<dbReference type="PANTHER" id="PTHR30041:SF4">
    <property type="entry name" value="ARSENATE REDUCTASE"/>
    <property type="match status" value="1"/>
</dbReference>
<dbReference type="Proteomes" id="UP000053586">
    <property type="component" value="Unassembled WGS sequence"/>
</dbReference>
<dbReference type="NCBIfam" id="TIGR00014">
    <property type="entry name" value="arsC"/>
    <property type="match status" value="1"/>
</dbReference>
<dbReference type="RefSeq" id="WP_006003980.1">
    <property type="nucleotide sequence ID" value="NZ_BAET01000008.1"/>
</dbReference>
<comment type="catalytic activity">
    <reaction evidence="4">
        <text>[glutaredoxin]-dithiol + arsenate + glutathione + H(+) = glutathionyl-S-S-[glutaredoxin] + arsenite + H2O</text>
        <dbReference type="Rhea" id="RHEA:22016"/>
        <dbReference type="Rhea" id="RHEA-COMP:10729"/>
        <dbReference type="Rhea" id="RHEA-COMP:17668"/>
        <dbReference type="ChEBI" id="CHEBI:15377"/>
        <dbReference type="ChEBI" id="CHEBI:15378"/>
        <dbReference type="ChEBI" id="CHEBI:29242"/>
        <dbReference type="ChEBI" id="CHEBI:29950"/>
        <dbReference type="ChEBI" id="CHEBI:48597"/>
        <dbReference type="ChEBI" id="CHEBI:57925"/>
        <dbReference type="ChEBI" id="CHEBI:146199"/>
        <dbReference type="EC" id="1.20.4.1"/>
    </reaction>
</comment>
<accession>H5TA14</accession>
<dbReference type="InterPro" id="IPR006659">
    <property type="entry name" value="Arsenate_reductase"/>
</dbReference>
<keyword evidence="2 4" id="KW-0560">Oxidoreductase</keyword>
<evidence type="ECO:0000313" key="5">
    <source>
        <dbReference type="EMBL" id="GAB55141.1"/>
    </source>
</evidence>
<evidence type="ECO:0000313" key="6">
    <source>
        <dbReference type="Proteomes" id="UP000053586"/>
    </source>
</evidence>
<organism evidence="5 6">
    <name type="scientific">Glaciecola punicea ACAM 611</name>
    <dbReference type="NCBI Taxonomy" id="1121923"/>
    <lineage>
        <taxon>Bacteria</taxon>
        <taxon>Pseudomonadati</taxon>
        <taxon>Pseudomonadota</taxon>
        <taxon>Gammaproteobacteria</taxon>
        <taxon>Alteromonadales</taxon>
        <taxon>Alteromonadaceae</taxon>
        <taxon>Glaciecola</taxon>
    </lineage>
</organism>
<name>H5TA14_9ALTE</name>
<dbReference type="eggNOG" id="COG1393">
    <property type="taxonomic scope" value="Bacteria"/>
</dbReference>
<dbReference type="Gene3D" id="3.40.30.10">
    <property type="entry name" value="Glutaredoxin"/>
    <property type="match status" value="1"/>
</dbReference>
<evidence type="ECO:0000256" key="1">
    <source>
        <dbReference type="ARBA" id="ARBA00007198"/>
    </source>
</evidence>
<dbReference type="SUPFAM" id="SSF52833">
    <property type="entry name" value="Thioredoxin-like"/>
    <property type="match status" value="1"/>
</dbReference>
<evidence type="ECO:0000256" key="3">
    <source>
        <dbReference type="PROSITE-ProRule" id="PRU01282"/>
    </source>
</evidence>
<dbReference type="PANTHER" id="PTHR30041">
    <property type="entry name" value="ARSENATE REDUCTASE"/>
    <property type="match status" value="1"/>
</dbReference>
<keyword evidence="6" id="KW-1185">Reference proteome</keyword>
<comment type="similarity">
    <text evidence="1 3 4">Belongs to the ArsC family.</text>
</comment>